<keyword evidence="4" id="KW-1185">Reference proteome</keyword>
<organism evidence="4 5">
    <name type="scientific">Pipra filicauda</name>
    <name type="common">Wire-tailed manakin</name>
    <dbReference type="NCBI Taxonomy" id="649802"/>
    <lineage>
        <taxon>Eukaryota</taxon>
        <taxon>Metazoa</taxon>
        <taxon>Chordata</taxon>
        <taxon>Craniata</taxon>
        <taxon>Vertebrata</taxon>
        <taxon>Euteleostomi</taxon>
        <taxon>Archelosauria</taxon>
        <taxon>Archosauria</taxon>
        <taxon>Dinosauria</taxon>
        <taxon>Saurischia</taxon>
        <taxon>Theropoda</taxon>
        <taxon>Coelurosauria</taxon>
        <taxon>Aves</taxon>
        <taxon>Neognathae</taxon>
        <taxon>Neoaves</taxon>
        <taxon>Telluraves</taxon>
        <taxon>Australaves</taxon>
        <taxon>Passeriformes</taxon>
        <taxon>Pipridae</taxon>
        <taxon>Pipra</taxon>
    </lineage>
</organism>
<sequence length="113" mass="12588">MAPALGLGALLALLGVLAVSGGQPEVLHSLRYLDVAVTEPSPRIPQFLSMGYVDGIPFVRYDSERDRLEPLTPWMAAGAEPGYWDRQTQINERNRFIDADNLEIARGWYNWSG</sequence>
<protein>
    <submittedName>
        <fullName evidence="5">Class I histocompatibility antigen, F10 alpha chain-like</fullName>
    </submittedName>
</protein>
<dbReference type="InterPro" id="IPR037055">
    <property type="entry name" value="MHC_I-like_Ag-recog_sf"/>
</dbReference>
<dbReference type="InterPro" id="IPR050208">
    <property type="entry name" value="MHC_class-I_related"/>
</dbReference>
<dbReference type="AlphaFoldDB" id="A0A7R5KJ83"/>
<dbReference type="PANTHER" id="PTHR16675:SF235">
    <property type="entry name" value="SHKT DOMAIN-CONTAINING PROTEIN"/>
    <property type="match status" value="1"/>
</dbReference>
<proteinExistence type="predicted"/>
<evidence type="ECO:0000313" key="4">
    <source>
        <dbReference type="Proteomes" id="UP000504627"/>
    </source>
</evidence>
<dbReference type="Proteomes" id="UP000504627">
    <property type="component" value="Unplaced"/>
</dbReference>
<evidence type="ECO:0000259" key="3">
    <source>
        <dbReference type="Pfam" id="PF00129"/>
    </source>
</evidence>
<evidence type="ECO:0000256" key="2">
    <source>
        <dbReference type="SAM" id="SignalP"/>
    </source>
</evidence>
<dbReference type="PANTHER" id="PTHR16675">
    <property type="entry name" value="MHC CLASS I-RELATED"/>
    <property type="match status" value="1"/>
</dbReference>
<gene>
    <name evidence="5" type="primary">LOC120324103</name>
</gene>
<dbReference type="Gene3D" id="3.30.500.10">
    <property type="entry name" value="MHC class I-like antigen recognition-like"/>
    <property type="match status" value="1"/>
</dbReference>
<evidence type="ECO:0000313" key="5">
    <source>
        <dbReference type="RefSeq" id="XP_039241556.1"/>
    </source>
</evidence>
<evidence type="ECO:0000256" key="1">
    <source>
        <dbReference type="ARBA" id="ARBA00023180"/>
    </source>
</evidence>
<feature type="signal peptide" evidence="2">
    <location>
        <begin position="1"/>
        <end position="21"/>
    </location>
</feature>
<feature type="non-terminal residue" evidence="5">
    <location>
        <position position="113"/>
    </location>
</feature>
<feature type="chain" id="PRO_5030688529" evidence="2">
    <location>
        <begin position="22"/>
        <end position="113"/>
    </location>
</feature>
<dbReference type="Pfam" id="PF00129">
    <property type="entry name" value="MHC_I"/>
    <property type="match status" value="1"/>
</dbReference>
<name>A0A7R5KJ83_9PASS</name>
<keyword evidence="1" id="KW-0325">Glycoprotein</keyword>
<feature type="domain" description="MHC class I-like antigen recognition-like" evidence="3">
    <location>
        <begin position="28"/>
        <end position="112"/>
    </location>
</feature>
<dbReference type="InParanoid" id="A0A7R5KJ83"/>
<dbReference type="InterPro" id="IPR011162">
    <property type="entry name" value="MHC_I/II-like_Ag-recog"/>
</dbReference>
<keyword evidence="2" id="KW-0732">Signal</keyword>
<dbReference type="GeneID" id="120324103"/>
<dbReference type="SUPFAM" id="SSF54452">
    <property type="entry name" value="MHC antigen-recognition domain"/>
    <property type="match status" value="1"/>
</dbReference>
<accession>A0A7R5KJ83</accession>
<dbReference type="RefSeq" id="XP_039241556.1">
    <property type="nucleotide sequence ID" value="XM_039385622.1"/>
</dbReference>
<dbReference type="InterPro" id="IPR011161">
    <property type="entry name" value="MHC_I-like_Ag-recog"/>
</dbReference>
<reference evidence="5" key="1">
    <citation type="submission" date="2025-08" db="UniProtKB">
        <authorList>
            <consortium name="RefSeq"/>
        </authorList>
    </citation>
    <scope>IDENTIFICATION</scope>
    <source>
        <tissue evidence="5">Muscle</tissue>
    </source>
</reference>